<organism evidence="2 3">
    <name type="scientific">Lagenidium giganteum</name>
    <dbReference type="NCBI Taxonomy" id="4803"/>
    <lineage>
        <taxon>Eukaryota</taxon>
        <taxon>Sar</taxon>
        <taxon>Stramenopiles</taxon>
        <taxon>Oomycota</taxon>
        <taxon>Peronosporomycetes</taxon>
        <taxon>Pythiales</taxon>
        <taxon>Pythiaceae</taxon>
    </lineage>
</organism>
<accession>A0AAV2YPJ4</accession>
<keyword evidence="3" id="KW-1185">Reference proteome</keyword>
<reference evidence="2" key="1">
    <citation type="submission" date="2022-11" db="EMBL/GenBank/DDBJ databases">
        <authorList>
            <person name="Morgan W.R."/>
            <person name="Tartar A."/>
        </authorList>
    </citation>
    <scope>NUCLEOTIDE SEQUENCE</scope>
    <source>
        <strain evidence="2">ARSEF 373</strain>
    </source>
</reference>
<reference evidence="2" key="2">
    <citation type="journal article" date="2023" name="Microbiol Resour">
        <title>Decontamination and Annotation of the Draft Genome Sequence of the Oomycete Lagenidium giganteum ARSEF 373.</title>
        <authorList>
            <person name="Morgan W.R."/>
            <person name="Tartar A."/>
        </authorList>
    </citation>
    <scope>NUCLEOTIDE SEQUENCE</scope>
    <source>
        <strain evidence="2">ARSEF 373</strain>
    </source>
</reference>
<comment type="caution">
    <text evidence="2">The sequence shown here is derived from an EMBL/GenBank/DDBJ whole genome shotgun (WGS) entry which is preliminary data.</text>
</comment>
<name>A0AAV2YPJ4_9STRA</name>
<dbReference type="EMBL" id="DAKRPA010000153">
    <property type="protein sequence ID" value="DAZ96890.1"/>
    <property type="molecule type" value="Genomic_DNA"/>
</dbReference>
<sequence>MMRLGARRLASARAFSTAAETKAPEVAKSSGSSFGDRLTSFTVGFALAAGAGLYQLSEDVDASTKEIQASISSLKSELLAENAALNKRIEQLEKRQ</sequence>
<dbReference type="AlphaFoldDB" id="A0AAV2YPJ4"/>
<evidence type="ECO:0000313" key="2">
    <source>
        <dbReference type="EMBL" id="DAZ96890.1"/>
    </source>
</evidence>
<evidence type="ECO:0000256" key="1">
    <source>
        <dbReference type="SAM" id="MobiDB-lite"/>
    </source>
</evidence>
<gene>
    <name evidence="2" type="ORF">N0F65_008851</name>
</gene>
<proteinExistence type="predicted"/>
<dbReference type="Proteomes" id="UP001146120">
    <property type="component" value="Unassembled WGS sequence"/>
</dbReference>
<evidence type="ECO:0000313" key="3">
    <source>
        <dbReference type="Proteomes" id="UP001146120"/>
    </source>
</evidence>
<feature type="region of interest" description="Disordered" evidence="1">
    <location>
        <begin position="15"/>
        <end position="35"/>
    </location>
</feature>
<protein>
    <submittedName>
        <fullName evidence="2">Uncharacterized protein</fullName>
    </submittedName>
</protein>